<evidence type="ECO:0000313" key="5">
    <source>
        <dbReference type="Proteomes" id="UP000004671"/>
    </source>
</evidence>
<dbReference type="InterPro" id="IPR004701">
    <property type="entry name" value="PTS_EIIA_man-typ"/>
</dbReference>
<reference evidence="3 6" key="2">
    <citation type="submission" date="2016-11" db="EMBL/GenBank/DDBJ databases">
        <title>Genomic analysis of Caldithrix abyssi and proposal of a novel bacterial phylum Caldithrichaeota.</title>
        <authorList>
            <person name="Kublanov I."/>
            <person name="Sigalova O."/>
            <person name="Gavrilov S."/>
            <person name="Lebedinsky A."/>
            <person name="Ivanova N."/>
            <person name="Daum C."/>
            <person name="Reddy T."/>
            <person name="Klenk H.P."/>
            <person name="Goker M."/>
            <person name="Reva O."/>
            <person name="Miroshnichenko M."/>
            <person name="Kyprides N."/>
            <person name="Woyke T."/>
            <person name="Gelfand M."/>
        </authorList>
    </citation>
    <scope>NUCLEOTIDE SEQUENCE [LARGE SCALE GENOMIC DNA]</scope>
    <source>
        <strain evidence="3 6">LF13</strain>
    </source>
</reference>
<sequence>MSEKIFAAIITHGELACALAEVAENLTVAEVPLHCYSTKILSSEEIIDRLEKEIERESPQKVLLFVDLIGGGCWIIANKLKKNNDNINIIAGVNVPMIISFMINFKRLTWAELLEKVAGDAQKGVVIR</sequence>
<evidence type="ECO:0000313" key="3">
    <source>
        <dbReference type="EMBL" id="APF16817.1"/>
    </source>
</evidence>
<evidence type="ECO:0000259" key="2">
    <source>
        <dbReference type="PROSITE" id="PS51096"/>
    </source>
</evidence>
<accession>H1XUM6</accession>
<dbReference type="InParanoid" id="H1XUM6"/>
<dbReference type="EMBL" id="CM001402">
    <property type="protein sequence ID" value="EHO40525.1"/>
    <property type="molecule type" value="Genomic_DNA"/>
</dbReference>
<dbReference type="GO" id="GO:0016020">
    <property type="term" value="C:membrane"/>
    <property type="evidence" value="ECO:0007669"/>
    <property type="project" value="InterPro"/>
</dbReference>
<organism evidence="4 5">
    <name type="scientific">Caldithrix abyssi DSM 13497</name>
    <dbReference type="NCBI Taxonomy" id="880073"/>
    <lineage>
        <taxon>Bacteria</taxon>
        <taxon>Pseudomonadati</taxon>
        <taxon>Calditrichota</taxon>
        <taxon>Calditrichia</taxon>
        <taxon>Calditrichales</taxon>
        <taxon>Calditrichaceae</taxon>
        <taxon>Caldithrix</taxon>
    </lineage>
</organism>
<dbReference type="TCDB" id="4.A.6.1.20">
    <property type="family name" value="the pts mannose-fructose-sorbose (man) family"/>
</dbReference>
<dbReference type="InterPro" id="IPR036662">
    <property type="entry name" value="PTS_EIIA_man-typ_sf"/>
</dbReference>
<dbReference type="STRING" id="880073.Cabys_66"/>
<evidence type="ECO:0000313" key="4">
    <source>
        <dbReference type="EMBL" id="EHO40525.1"/>
    </source>
</evidence>
<dbReference type="eggNOG" id="COG2893">
    <property type="taxonomic scope" value="Bacteria"/>
</dbReference>
<dbReference type="PaxDb" id="880073-Calab_0888"/>
<dbReference type="InterPro" id="IPR051471">
    <property type="entry name" value="Bacterial_PTS_sugar_comp"/>
</dbReference>
<reference evidence="4 5" key="1">
    <citation type="submission" date="2011-09" db="EMBL/GenBank/DDBJ databases">
        <title>The permanent draft genome of Caldithrix abyssi DSM 13497.</title>
        <authorList>
            <consortium name="US DOE Joint Genome Institute (JGI-PGF)"/>
            <person name="Lucas S."/>
            <person name="Han J."/>
            <person name="Lapidus A."/>
            <person name="Bruce D."/>
            <person name="Goodwin L."/>
            <person name="Pitluck S."/>
            <person name="Peters L."/>
            <person name="Kyrpides N."/>
            <person name="Mavromatis K."/>
            <person name="Ivanova N."/>
            <person name="Mikhailova N."/>
            <person name="Chertkov O."/>
            <person name="Detter J.C."/>
            <person name="Tapia R."/>
            <person name="Han C."/>
            <person name="Land M."/>
            <person name="Hauser L."/>
            <person name="Markowitz V."/>
            <person name="Cheng J.-F."/>
            <person name="Hugenholtz P."/>
            <person name="Woyke T."/>
            <person name="Wu D."/>
            <person name="Spring S."/>
            <person name="Brambilla E."/>
            <person name="Klenk H.-P."/>
            <person name="Eisen J.A."/>
        </authorList>
    </citation>
    <scope>NUCLEOTIDE SEQUENCE [LARGE SCALE GENOMIC DNA]</scope>
    <source>
        <strain evidence="4 5">DSM 13497</strain>
    </source>
</reference>
<dbReference type="KEGG" id="caby:Cabys_66"/>
<feature type="domain" description="PTS EIIA type-4" evidence="2">
    <location>
        <begin position="4"/>
        <end position="125"/>
    </location>
</feature>
<dbReference type="GO" id="GO:0016740">
    <property type="term" value="F:transferase activity"/>
    <property type="evidence" value="ECO:0007669"/>
    <property type="project" value="UniProtKB-KW"/>
</dbReference>
<dbReference type="AlphaFoldDB" id="H1XUM6"/>
<evidence type="ECO:0000313" key="6">
    <source>
        <dbReference type="Proteomes" id="UP000183868"/>
    </source>
</evidence>
<evidence type="ECO:0000256" key="1">
    <source>
        <dbReference type="ARBA" id="ARBA00022679"/>
    </source>
</evidence>
<dbReference type="HOGENOM" id="CLU_1955540_0_0_0"/>
<proteinExistence type="predicted"/>
<dbReference type="RefSeq" id="WP_006927522.1">
    <property type="nucleotide sequence ID" value="NZ_CM001402.1"/>
</dbReference>
<dbReference type="PANTHER" id="PTHR33799">
    <property type="entry name" value="PTS PERMEASE-RELATED-RELATED"/>
    <property type="match status" value="1"/>
</dbReference>
<keyword evidence="1 3" id="KW-0808">Transferase</keyword>
<dbReference type="Gene3D" id="3.40.50.510">
    <property type="entry name" value="Phosphotransferase system, mannose-type IIA component"/>
    <property type="match status" value="1"/>
</dbReference>
<dbReference type="Proteomes" id="UP000004671">
    <property type="component" value="Chromosome"/>
</dbReference>
<protein>
    <submittedName>
        <fullName evidence="4">PTS system fructose subfamily IIA component</fullName>
    </submittedName>
    <submittedName>
        <fullName evidence="3">Phosphotransferase system, mannose/fructose-specific component IIA</fullName>
    </submittedName>
</protein>
<name>H1XUM6_CALAY</name>
<dbReference type="EMBL" id="CP018099">
    <property type="protein sequence ID" value="APF16817.1"/>
    <property type="molecule type" value="Genomic_DNA"/>
</dbReference>
<dbReference type="PANTHER" id="PTHR33799:SF1">
    <property type="entry name" value="PTS SYSTEM MANNOSE-SPECIFIC EIIAB COMPONENT-RELATED"/>
    <property type="match status" value="1"/>
</dbReference>
<gene>
    <name evidence="3" type="ORF">Cabys_66</name>
    <name evidence="4" type="ORF">Calab_0888</name>
</gene>
<dbReference type="SUPFAM" id="SSF53062">
    <property type="entry name" value="PTS system fructose IIA component-like"/>
    <property type="match status" value="1"/>
</dbReference>
<keyword evidence="5" id="KW-1185">Reference proteome</keyword>
<dbReference type="PROSITE" id="PS51096">
    <property type="entry name" value="PTS_EIIA_TYPE_4"/>
    <property type="match status" value="1"/>
</dbReference>
<dbReference type="Pfam" id="PF03610">
    <property type="entry name" value="EIIA-man"/>
    <property type="match status" value="1"/>
</dbReference>
<dbReference type="OrthoDB" id="3183705at2"/>
<dbReference type="GO" id="GO:0009401">
    <property type="term" value="P:phosphoenolpyruvate-dependent sugar phosphotransferase system"/>
    <property type="evidence" value="ECO:0007669"/>
    <property type="project" value="InterPro"/>
</dbReference>
<dbReference type="Proteomes" id="UP000183868">
    <property type="component" value="Chromosome"/>
</dbReference>